<dbReference type="InterPro" id="IPR003746">
    <property type="entry name" value="DUF167"/>
</dbReference>
<dbReference type="Gene3D" id="3.30.1200.10">
    <property type="entry name" value="YggU-like"/>
    <property type="match status" value="1"/>
</dbReference>
<evidence type="ECO:0000256" key="2">
    <source>
        <dbReference type="HAMAP-Rule" id="MF_00634"/>
    </source>
</evidence>
<dbReference type="OrthoDB" id="885245at2"/>
<keyword evidence="4" id="KW-1185">Reference proteome</keyword>
<dbReference type="Pfam" id="PF02594">
    <property type="entry name" value="DUF167"/>
    <property type="match status" value="1"/>
</dbReference>
<dbReference type="PANTHER" id="PTHR13420:SF7">
    <property type="entry name" value="UPF0235 PROTEIN C15ORF40"/>
    <property type="match status" value="1"/>
</dbReference>
<organism evidence="3 4">
    <name type="scientific">Spirosoma oryzae</name>
    <dbReference type="NCBI Taxonomy" id="1469603"/>
    <lineage>
        <taxon>Bacteria</taxon>
        <taxon>Pseudomonadati</taxon>
        <taxon>Bacteroidota</taxon>
        <taxon>Cytophagia</taxon>
        <taxon>Cytophagales</taxon>
        <taxon>Cytophagaceae</taxon>
        <taxon>Spirosoma</taxon>
    </lineage>
</organism>
<dbReference type="AlphaFoldDB" id="A0A2T0SHA8"/>
<dbReference type="InterPro" id="IPR036591">
    <property type="entry name" value="YggU-like_sf"/>
</dbReference>
<dbReference type="Proteomes" id="UP000238375">
    <property type="component" value="Unassembled WGS sequence"/>
</dbReference>
<dbReference type="RefSeq" id="WP_106139675.1">
    <property type="nucleotide sequence ID" value="NZ_PVTE01000020.1"/>
</dbReference>
<dbReference type="NCBIfam" id="TIGR00251">
    <property type="entry name" value="DUF167 family protein"/>
    <property type="match status" value="1"/>
</dbReference>
<reference evidence="3 4" key="1">
    <citation type="submission" date="2018-03" db="EMBL/GenBank/DDBJ databases">
        <title>Genomic Encyclopedia of Archaeal and Bacterial Type Strains, Phase II (KMG-II): from individual species to whole genera.</title>
        <authorList>
            <person name="Goeker M."/>
        </authorList>
    </citation>
    <scope>NUCLEOTIDE SEQUENCE [LARGE SCALE GENOMIC DNA]</scope>
    <source>
        <strain evidence="3 4">DSM 28354</strain>
    </source>
</reference>
<dbReference type="PANTHER" id="PTHR13420">
    <property type="entry name" value="UPF0235 PROTEIN C15ORF40"/>
    <property type="match status" value="1"/>
</dbReference>
<dbReference type="HAMAP" id="MF_00634">
    <property type="entry name" value="UPF0235"/>
    <property type="match status" value="1"/>
</dbReference>
<dbReference type="SMART" id="SM01152">
    <property type="entry name" value="DUF167"/>
    <property type="match status" value="1"/>
</dbReference>
<evidence type="ECO:0000313" key="3">
    <source>
        <dbReference type="EMBL" id="PRY32795.1"/>
    </source>
</evidence>
<gene>
    <name evidence="3" type="ORF">CLV58_12046</name>
</gene>
<name>A0A2T0SHA8_9BACT</name>
<proteinExistence type="inferred from homology"/>
<dbReference type="EMBL" id="PVTE01000020">
    <property type="protein sequence ID" value="PRY32795.1"/>
    <property type="molecule type" value="Genomic_DNA"/>
</dbReference>
<sequence length="94" mass="9918">MTISVKAKPGSKVDLFAIDAAGQLTVKLKAPAQEGRANAYLTELFARELGIPKSAVTIVAGFTNPHKRLDIAVSEADYARFLDRVKTVSASGGS</sequence>
<evidence type="ECO:0000313" key="4">
    <source>
        <dbReference type="Proteomes" id="UP000238375"/>
    </source>
</evidence>
<dbReference type="SUPFAM" id="SSF69786">
    <property type="entry name" value="YggU-like"/>
    <property type="match status" value="1"/>
</dbReference>
<comment type="caution">
    <text evidence="3">The sequence shown here is derived from an EMBL/GenBank/DDBJ whole genome shotgun (WGS) entry which is preliminary data.</text>
</comment>
<dbReference type="GO" id="GO:0005737">
    <property type="term" value="C:cytoplasm"/>
    <property type="evidence" value="ECO:0007669"/>
    <property type="project" value="TreeGrafter"/>
</dbReference>
<accession>A0A2T0SHA8</accession>
<evidence type="ECO:0000256" key="1">
    <source>
        <dbReference type="ARBA" id="ARBA00010364"/>
    </source>
</evidence>
<comment type="similarity">
    <text evidence="1 2">Belongs to the UPF0235 family.</text>
</comment>
<protein>
    <recommendedName>
        <fullName evidence="2">UPF0235 protein CLV58_12046</fullName>
    </recommendedName>
</protein>